<dbReference type="SUPFAM" id="SSF53448">
    <property type="entry name" value="Nucleotide-diphospho-sugar transferases"/>
    <property type="match status" value="1"/>
</dbReference>
<evidence type="ECO:0000313" key="3">
    <source>
        <dbReference type="Proteomes" id="UP000600139"/>
    </source>
</evidence>
<dbReference type="InterPro" id="IPR007577">
    <property type="entry name" value="GlycoTrfase_DXD_sugar-bd_CS"/>
</dbReference>
<accession>A0A934R1L9</accession>
<protein>
    <submittedName>
        <fullName evidence="2">Uncharacterized protein</fullName>
    </submittedName>
</protein>
<dbReference type="GO" id="GO:0016020">
    <property type="term" value="C:membrane"/>
    <property type="evidence" value="ECO:0007669"/>
    <property type="project" value="GOC"/>
</dbReference>
<dbReference type="RefSeq" id="WP_200350099.1">
    <property type="nucleotide sequence ID" value="NZ_BAABHZ010000005.1"/>
</dbReference>
<dbReference type="InterPro" id="IPR029044">
    <property type="entry name" value="Nucleotide-diphossugar_trans"/>
</dbReference>
<name>A0A934R1L9_9BACT</name>
<dbReference type="Gene3D" id="3.90.550.20">
    <property type="match status" value="1"/>
</dbReference>
<keyword evidence="1" id="KW-0808">Transferase</keyword>
<dbReference type="GO" id="GO:0051999">
    <property type="term" value="P:mannosyl-inositol phosphorylceramide biosynthetic process"/>
    <property type="evidence" value="ECO:0007669"/>
    <property type="project" value="TreeGrafter"/>
</dbReference>
<organism evidence="2 3">
    <name type="scientific">Luteolibacter yonseiensis</name>
    <dbReference type="NCBI Taxonomy" id="1144680"/>
    <lineage>
        <taxon>Bacteria</taxon>
        <taxon>Pseudomonadati</taxon>
        <taxon>Verrucomicrobiota</taxon>
        <taxon>Verrucomicrobiia</taxon>
        <taxon>Verrucomicrobiales</taxon>
        <taxon>Verrucomicrobiaceae</taxon>
        <taxon>Luteolibacter</taxon>
    </lineage>
</organism>
<reference evidence="2" key="1">
    <citation type="submission" date="2021-01" db="EMBL/GenBank/DDBJ databases">
        <title>Modified the classification status of verrucomicrobia.</title>
        <authorList>
            <person name="Feng X."/>
        </authorList>
    </citation>
    <scope>NUCLEOTIDE SEQUENCE</scope>
    <source>
        <strain evidence="2">JCM 18052</strain>
    </source>
</reference>
<dbReference type="PANTHER" id="PTHR32385:SF15">
    <property type="entry name" value="INOSITOL PHOSPHOCERAMIDE MANNOSYLTRANSFERASE 1"/>
    <property type="match status" value="1"/>
</dbReference>
<dbReference type="Proteomes" id="UP000600139">
    <property type="component" value="Unassembled WGS sequence"/>
</dbReference>
<dbReference type="PANTHER" id="PTHR32385">
    <property type="entry name" value="MANNOSYL PHOSPHORYLINOSITOL CERAMIDE SYNTHASE"/>
    <property type="match status" value="1"/>
</dbReference>
<keyword evidence="3" id="KW-1185">Reference proteome</keyword>
<evidence type="ECO:0000313" key="2">
    <source>
        <dbReference type="EMBL" id="MBK1815129.1"/>
    </source>
</evidence>
<dbReference type="AlphaFoldDB" id="A0A934R1L9"/>
<comment type="caution">
    <text evidence="2">The sequence shown here is derived from an EMBL/GenBank/DDBJ whole genome shotgun (WGS) entry which is preliminary data.</text>
</comment>
<dbReference type="Pfam" id="PF04488">
    <property type="entry name" value="Gly_transf_sug"/>
    <property type="match status" value="1"/>
</dbReference>
<proteinExistence type="predicted"/>
<dbReference type="GO" id="GO:0000030">
    <property type="term" value="F:mannosyltransferase activity"/>
    <property type="evidence" value="ECO:0007669"/>
    <property type="project" value="TreeGrafter"/>
</dbReference>
<dbReference type="EMBL" id="JAENIK010000005">
    <property type="protein sequence ID" value="MBK1815129.1"/>
    <property type="molecule type" value="Genomic_DNA"/>
</dbReference>
<evidence type="ECO:0000256" key="1">
    <source>
        <dbReference type="ARBA" id="ARBA00022679"/>
    </source>
</evidence>
<sequence length="239" mass="26499">MSFPRIIHQSWKSSGLPGFLARRISTVREKHPDWEHRFHTEADMEEVVAECGVMPVEDFRRIPTEAGKEDVFRCAVLFRDGGVYCDPALEAVKPLEEMFGMAVWDGFVSGGEELLMTVDHPVHCEVVHGQDVVMNDFMVAMPRARFLGIYLGEVAAAAREGRLGGDPAESTGPLAISRMIDEHGGPSACGIALLPSSWVSPLPDMSLDFPEKDEYEGMIASGSWRRKMDLYLVKGWGES</sequence>
<gene>
    <name evidence="2" type="ORF">JIN84_05870</name>
</gene>
<dbReference type="InterPro" id="IPR051706">
    <property type="entry name" value="Glycosyltransferase_domain"/>
</dbReference>